<reference evidence="2" key="1">
    <citation type="journal article" date="2023" name="Mol. Phylogenet. Evol.">
        <title>Genome-scale phylogeny and comparative genomics of the fungal order Sordariales.</title>
        <authorList>
            <person name="Hensen N."/>
            <person name="Bonometti L."/>
            <person name="Westerberg I."/>
            <person name="Brannstrom I.O."/>
            <person name="Guillou S."/>
            <person name="Cros-Aarteil S."/>
            <person name="Calhoun S."/>
            <person name="Haridas S."/>
            <person name="Kuo A."/>
            <person name="Mondo S."/>
            <person name="Pangilinan J."/>
            <person name="Riley R."/>
            <person name="LaButti K."/>
            <person name="Andreopoulos B."/>
            <person name="Lipzen A."/>
            <person name="Chen C."/>
            <person name="Yan M."/>
            <person name="Daum C."/>
            <person name="Ng V."/>
            <person name="Clum A."/>
            <person name="Steindorff A."/>
            <person name="Ohm R.A."/>
            <person name="Martin F."/>
            <person name="Silar P."/>
            <person name="Natvig D.O."/>
            <person name="Lalanne C."/>
            <person name="Gautier V."/>
            <person name="Ament-Velasquez S.L."/>
            <person name="Kruys A."/>
            <person name="Hutchinson M.I."/>
            <person name="Powell A.J."/>
            <person name="Barry K."/>
            <person name="Miller A.N."/>
            <person name="Grigoriev I.V."/>
            <person name="Debuchy R."/>
            <person name="Gladieux P."/>
            <person name="Hiltunen Thoren M."/>
            <person name="Johannesson H."/>
        </authorList>
    </citation>
    <scope>NUCLEOTIDE SEQUENCE</scope>
    <source>
        <strain evidence="2">CBS 118394</strain>
    </source>
</reference>
<keyword evidence="3" id="KW-1185">Reference proteome</keyword>
<dbReference type="PANTHER" id="PTHR38847:SF1">
    <property type="entry name" value="PSEUDOURIDINE SYNTHASE RSUA_RLUA-LIKE DOMAIN-CONTAINING PROTEIN"/>
    <property type="match status" value="1"/>
</dbReference>
<dbReference type="AlphaFoldDB" id="A0AAE0LZT1"/>
<feature type="chain" id="PRO_5041979244" description="Secreted protein" evidence="1">
    <location>
        <begin position="19"/>
        <end position="208"/>
    </location>
</feature>
<keyword evidence="1" id="KW-0732">Signal</keyword>
<evidence type="ECO:0000313" key="2">
    <source>
        <dbReference type="EMBL" id="KAK3313966.1"/>
    </source>
</evidence>
<evidence type="ECO:0000256" key="1">
    <source>
        <dbReference type="SAM" id="SignalP"/>
    </source>
</evidence>
<dbReference type="Proteomes" id="UP001283341">
    <property type="component" value="Unassembled WGS sequence"/>
</dbReference>
<name>A0AAE0LZT1_9PEZI</name>
<dbReference type="PANTHER" id="PTHR38847">
    <property type="match status" value="1"/>
</dbReference>
<dbReference type="InterPro" id="IPR025649">
    <property type="entry name" value="DUF4360"/>
</dbReference>
<evidence type="ECO:0008006" key="4">
    <source>
        <dbReference type="Google" id="ProtNLM"/>
    </source>
</evidence>
<proteinExistence type="predicted"/>
<organism evidence="2 3">
    <name type="scientific">Apodospora peruviana</name>
    <dbReference type="NCBI Taxonomy" id="516989"/>
    <lineage>
        <taxon>Eukaryota</taxon>
        <taxon>Fungi</taxon>
        <taxon>Dikarya</taxon>
        <taxon>Ascomycota</taxon>
        <taxon>Pezizomycotina</taxon>
        <taxon>Sordariomycetes</taxon>
        <taxon>Sordariomycetidae</taxon>
        <taxon>Sordariales</taxon>
        <taxon>Lasiosphaeriaceae</taxon>
        <taxon>Apodospora</taxon>
    </lineage>
</organism>
<comment type="caution">
    <text evidence="2">The sequence shown here is derived from an EMBL/GenBank/DDBJ whole genome shotgun (WGS) entry which is preliminary data.</text>
</comment>
<feature type="signal peptide" evidence="1">
    <location>
        <begin position="1"/>
        <end position="18"/>
    </location>
</feature>
<dbReference type="EMBL" id="JAUEDM010000007">
    <property type="protein sequence ID" value="KAK3313966.1"/>
    <property type="molecule type" value="Genomic_DNA"/>
</dbReference>
<sequence>MKFYHPILLFTGLTTALALPSSQRAQTSNLAIIQSASFSGSGCPPNTYSIDLASDGQAITLGFDAYNTLVGPGSDPSDREKNCDLTLTLQYPIGCTAAKITSTYHGFAQLEQGVTGIFSSQYNISPGSISSGGSPPPATISRNGFGGAGNVYTKLDEARTKVNVRSANQRSVSFVVRSRVLLQANNGNVGGLLTEDDVSISIAQQSRC</sequence>
<accession>A0AAE0LZT1</accession>
<gene>
    <name evidence="2" type="ORF">B0H66DRAFT_567489</name>
</gene>
<reference evidence="2" key="2">
    <citation type="submission" date="2023-06" db="EMBL/GenBank/DDBJ databases">
        <authorList>
            <consortium name="Lawrence Berkeley National Laboratory"/>
            <person name="Haridas S."/>
            <person name="Hensen N."/>
            <person name="Bonometti L."/>
            <person name="Westerberg I."/>
            <person name="Brannstrom I.O."/>
            <person name="Guillou S."/>
            <person name="Cros-Aarteil S."/>
            <person name="Calhoun S."/>
            <person name="Kuo A."/>
            <person name="Mondo S."/>
            <person name="Pangilinan J."/>
            <person name="Riley R."/>
            <person name="Labutti K."/>
            <person name="Andreopoulos B."/>
            <person name="Lipzen A."/>
            <person name="Chen C."/>
            <person name="Yanf M."/>
            <person name="Daum C."/>
            <person name="Ng V."/>
            <person name="Clum A."/>
            <person name="Steindorff A."/>
            <person name="Ohm R."/>
            <person name="Martin F."/>
            <person name="Silar P."/>
            <person name="Natvig D."/>
            <person name="Lalanne C."/>
            <person name="Gautier V."/>
            <person name="Ament-Velasquez S.L."/>
            <person name="Kruys A."/>
            <person name="Hutchinson M.I."/>
            <person name="Powell A.J."/>
            <person name="Barry K."/>
            <person name="Miller A.N."/>
            <person name="Grigoriev I.V."/>
            <person name="Debuchy R."/>
            <person name="Gladieux P."/>
            <person name="Thoren M.H."/>
            <person name="Johannesson H."/>
        </authorList>
    </citation>
    <scope>NUCLEOTIDE SEQUENCE</scope>
    <source>
        <strain evidence="2">CBS 118394</strain>
    </source>
</reference>
<dbReference type="Pfam" id="PF14273">
    <property type="entry name" value="DUF4360"/>
    <property type="match status" value="1"/>
</dbReference>
<evidence type="ECO:0000313" key="3">
    <source>
        <dbReference type="Proteomes" id="UP001283341"/>
    </source>
</evidence>
<protein>
    <recommendedName>
        <fullName evidence="4">Secreted protein</fullName>
    </recommendedName>
</protein>